<dbReference type="PROSITE" id="PS50102">
    <property type="entry name" value="RRM"/>
    <property type="match status" value="1"/>
</dbReference>
<comment type="caution">
    <text evidence="5">The sequence shown here is derived from an EMBL/GenBank/DDBJ whole genome shotgun (WGS) entry which is preliminary data.</text>
</comment>
<evidence type="ECO:0000256" key="3">
    <source>
        <dbReference type="SAM" id="MobiDB-lite"/>
    </source>
</evidence>
<dbReference type="InterPro" id="IPR035979">
    <property type="entry name" value="RBD_domain_sf"/>
</dbReference>
<protein>
    <recommendedName>
        <fullName evidence="4">RRM domain-containing protein</fullName>
    </recommendedName>
</protein>
<keyword evidence="1 2" id="KW-0694">RNA-binding</keyword>
<feature type="compositionally biased region" description="Low complexity" evidence="3">
    <location>
        <begin position="116"/>
        <end position="126"/>
    </location>
</feature>
<feature type="compositionally biased region" description="Polar residues" evidence="3">
    <location>
        <begin position="96"/>
        <end position="112"/>
    </location>
</feature>
<keyword evidence="6" id="KW-1185">Reference proteome</keyword>
<dbReference type="InterPro" id="IPR012677">
    <property type="entry name" value="Nucleotide-bd_a/b_plait_sf"/>
</dbReference>
<dbReference type="InterPro" id="IPR050502">
    <property type="entry name" value="Euk_RNA-bind_prot"/>
</dbReference>
<evidence type="ECO:0000259" key="4">
    <source>
        <dbReference type="PROSITE" id="PS50102"/>
    </source>
</evidence>
<evidence type="ECO:0000256" key="1">
    <source>
        <dbReference type="ARBA" id="ARBA00022884"/>
    </source>
</evidence>
<dbReference type="Gene3D" id="3.30.70.330">
    <property type="match status" value="2"/>
</dbReference>
<evidence type="ECO:0000313" key="5">
    <source>
        <dbReference type="EMBL" id="KAL2049125.1"/>
    </source>
</evidence>
<proteinExistence type="predicted"/>
<feature type="domain" description="RRM" evidence="4">
    <location>
        <begin position="173"/>
        <end position="250"/>
    </location>
</feature>
<dbReference type="CDD" id="cd00590">
    <property type="entry name" value="RRM_SF"/>
    <property type="match status" value="1"/>
</dbReference>
<accession>A0ABR4AV22</accession>
<feature type="region of interest" description="Disordered" evidence="3">
    <location>
        <begin position="150"/>
        <end position="169"/>
    </location>
</feature>
<dbReference type="Pfam" id="PF00076">
    <property type="entry name" value="RRM_1"/>
    <property type="match status" value="1"/>
</dbReference>
<dbReference type="Proteomes" id="UP001590951">
    <property type="component" value="Unassembled WGS sequence"/>
</dbReference>
<dbReference type="SMART" id="SM00360">
    <property type="entry name" value="RRM"/>
    <property type="match status" value="1"/>
</dbReference>
<dbReference type="InterPro" id="IPR000504">
    <property type="entry name" value="RRM_dom"/>
</dbReference>
<dbReference type="PANTHER" id="PTHR48025:SF1">
    <property type="entry name" value="RRM DOMAIN-CONTAINING PROTEIN"/>
    <property type="match status" value="1"/>
</dbReference>
<feature type="region of interest" description="Disordered" evidence="3">
    <location>
        <begin position="254"/>
        <end position="276"/>
    </location>
</feature>
<evidence type="ECO:0000256" key="2">
    <source>
        <dbReference type="PROSITE-ProRule" id="PRU00176"/>
    </source>
</evidence>
<name>A0ABR4AV22_9LECA</name>
<evidence type="ECO:0000313" key="6">
    <source>
        <dbReference type="Proteomes" id="UP001590951"/>
    </source>
</evidence>
<feature type="region of interest" description="Disordered" evidence="3">
    <location>
        <begin position="84"/>
        <end position="126"/>
    </location>
</feature>
<dbReference type="PANTHER" id="PTHR48025">
    <property type="entry name" value="OS02G0815200 PROTEIN"/>
    <property type="match status" value="1"/>
</dbReference>
<feature type="compositionally biased region" description="Low complexity" evidence="3">
    <location>
        <begin position="84"/>
        <end position="95"/>
    </location>
</feature>
<dbReference type="EMBL" id="JBHFEH010000071">
    <property type="protein sequence ID" value="KAL2049125.1"/>
    <property type="molecule type" value="Genomic_DNA"/>
</dbReference>
<organism evidence="5 6">
    <name type="scientific">Lepraria finkii</name>
    <dbReference type="NCBI Taxonomy" id="1340010"/>
    <lineage>
        <taxon>Eukaryota</taxon>
        <taxon>Fungi</taxon>
        <taxon>Dikarya</taxon>
        <taxon>Ascomycota</taxon>
        <taxon>Pezizomycotina</taxon>
        <taxon>Lecanoromycetes</taxon>
        <taxon>OSLEUM clade</taxon>
        <taxon>Lecanoromycetidae</taxon>
        <taxon>Lecanorales</taxon>
        <taxon>Lecanorineae</taxon>
        <taxon>Stereocaulaceae</taxon>
        <taxon>Lepraria</taxon>
    </lineage>
</organism>
<gene>
    <name evidence="5" type="ORF">ABVK25_010637</name>
</gene>
<sequence length="316" mass="34150">MWLCFRRAAIRVLSSSPSTLISIKSCSITSLTHPISISRTSNLQRTALFPLRRRYASDEAATQAEPEADGTTEAQHGDNSIAASADADANAPKSATQYEEASAQSTIESATESAKDQASSAASQVSDAAQSASETVTGAAESLGAAAGFGAGSSQAQPSLKGMQGAQEGEPSKTVYVGNLYFDVRSEDLKREFERAGQVVEAKIIMDQRGLSKGFGYVEFDSIDAATKAISLYNLQNFEGRRLSVQYSLSRQSRERPASRLMGRDAPSWSDRPRHPPTKTLFIGNMSFAMSDRDLTTLFREIKNVIDVRVAIDRRT</sequence>
<reference evidence="5 6" key="1">
    <citation type="submission" date="2024-09" db="EMBL/GenBank/DDBJ databases">
        <title>Rethinking Asexuality: The Enigmatic Case of Functional Sexual Genes in Lepraria (Stereocaulaceae).</title>
        <authorList>
            <person name="Doellman M."/>
            <person name="Sun Y."/>
            <person name="Barcenas-Pena A."/>
            <person name="Lumbsch H.T."/>
            <person name="Grewe F."/>
        </authorList>
    </citation>
    <scope>NUCLEOTIDE SEQUENCE [LARGE SCALE GENOMIC DNA]</scope>
    <source>
        <strain evidence="5 6">Grewe 0041</strain>
    </source>
</reference>
<dbReference type="SUPFAM" id="SSF54928">
    <property type="entry name" value="RNA-binding domain, RBD"/>
    <property type="match status" value="1"/>
</dbReference>